<dbReference type="RefSeq" id="WP_008389316.1">
    <property type="nucleotide sequence ID" value="NZ_AOIV01000041.1"/>
</dbReference>
<proteinExistence type="predicted"/>
<dbReference type="OrthoDB" id="170744at2157"/>
<keyword evidence="5" id="KW-1185">Reference proteome</keyword>
<dbReference type="EMBL" id="AOIV01000041">
    <property type="protein sequence ID" value="ELZ27313.1"/>
    <property type="molecule type" value="Genomic_DNA"/>
</dbReference>
<feature type="region of interest" description="Disordered" evidence="1">
    <location>
        <begin position="1"/>
        <end position="47"/>
    </location>
</feature>
<feature type="domain" description="DUF7322" evidence="3">
    <location>
        <begin position="47"/>
        <end position="104"/>
    </location>
</feature>
<name>M0CXE5_HALPD</name>
<evidence type="ECO:0000256" key="2">
    <source>
        <dbReference type="SAM" id="Phobius"/>
    </source>
</evidence>
<comment type="caution">
    <text evidence="4">The sequence shown here is derived from an EMBL/GenBank/DDBJ whole genome shotgun (WGS) entry which is preliminary data.</text>
</comment>
<evidence type="ECO:0000313" key="5">
    <source>
        <dbReference type="Proteomes" id="UP000011513"/>
    </source>
</evidence>
<keyword evidence="2" id="KW-0472">Membrane</keyword>
<dbReference type="InParanoid" id="M0CXE5"/>
<feature type="compositionally biased region" description="Acidic residues" evidence="1">
    <location>
        <begin position="7"/>
        <end position="17"/>
    </location>
</feature>
<dbReference type="AlphaFoldDB" id="M0CXE5"/>
<evidence type="ECO:0000259" key="3">
    <source>
        <dbReference type="Pfam" id="PF24008"/>
    </source>
</evidence>
<accession>M0CXE5</accession>
<dbReference type="Pfam" id="PF24008">
    <property type="entry name" value="DUF7322"/>
    <property type="match status" value="1"/>
</dbReference>
<keyword evidence="2" id="KW-1133">Transmembrane helix</keyword>
<feature type="region of interest" description="Disordered" evidence="1">
    <location>
        <begin position="111"/>
        <end position="130"/>
    </location>
</feature>
<sequence>MSRDSDPWPDEPDEENPEERWGDPEAELSNVPAVDVPNSEPDEETPIDGDLQRAFWATVVLVNVAVAGISIGAMLVYFRGNLIIGGGAVAVGAFALVRAYYFYRDFREGDEADETETDVAGTDESETDEA</sequence>
<organism evidence="4 5">
    <name type="scientific">Halogeometricum pallidum JCM 14848</name>
    <dbReference type="NCBI Taxonomy" id="1227487"/>
    <lineage>
        <taxon>Archaea</taxon>
        <taxon>Methanobacteriati</taxon>
        <taxon>Methanobacteriota</taxon>
        <taxon>Stenosarchaea group</taxon>
        <taxon>Halobacteria</taxon>
        <taxon>Halobacteriales</taxon>
        <taxon>Haloferacaceae</taxon>
        <taxon>Halogeometricum</taxon>
    </lineage>
</organism>
<dbReference type="Proteomes" id="UP000011513">
    <property type="component" value="Unassembled WGS sequence"/>
</dbReference>
<gene>
    <name evidence="4" type="ORF">C474_18244</name>
</gene>
<evidence type="ECO:0000256" key="1">
    <source>
        <dbReference type="SAM" id="MobiDB-lite"/>
    </source>
</evidence>
<keyword evidence="2" id="KW-0812">Transmembrane</keyword>
<reference evidence="4 5" key="1">
    <citation type="journal article" date="2014" name="PLoS Genet.">
        <title>Phylogenetically driven sequencing of extremely halophilic archaea reveals strategies for static and dynamic osmo-response.</title>
        <authorList>
            <person name="Becker E.A."/>
            <person name="Seitzer P.M."/>
            <person name="Tritt A."/>
            <person name="Larsen D."/>
            <person name="Krusor M."/>
            <person name="Yao A.I."/>
            <person name="Wu D."/>
            <person name="Madern D."/>
            <person name="Eisen J.A."/>
            <person name="Darling A.E."/>
            <person name="Facciotti M.T."/>
        </authorList>
    </citation>
    <scope>NUCLEOTIDE SEQUENCE [LARGE SCALE GENOMIC DNA]</scope>
    <source>
        <strain evidence="4 5">JCM 14848</strain>
    </source>
</reference>
<evidence type="ECO:0000313" key="4">
    <source>
        <dbReference type="EMBL" id="ELZ27313.1"/>
    </source>
</evidence>
<dbReference type="InterPro" id="IPR055746">
    <property type="entry name" value="DUF7322"/>
</dbReference>
<feature type="transmembrane region" description="Helical" evidence="2">
    <location>
        <begin position="54"/>
        <end position="76"/>
    </location>
</feature>
<dbReference type="eggNOG" id="arCOG06289">
    <property type="taxonomic scope" value="Archaea"/>
</dbReference>
<protein>
    <recommendedName>
        <fullName evidence="3">DUF7322 domain-containing protein</fullName>
    </recommendedName>
</protein>
<feature type="transmembrane region" description="Helical" evidence="2">
    <location>
        <begin position="82"/>
        <end position="101"/>
    </location>
</feature>